<feature type="domain" description="Cell envelope-related transcriptional attenuator" evidence="14">
    <location>
        <begin position="181"/>
        <end position="359"/>
    </location>
</feature>
<dbReference type="EMBL" id="JYGT01000007">
    <property type="protein sequence ID" value="KJQ76191.1"/>
    <property type="molecule type" value="Genomic_DNA"/>
</dbReference>
<dbReference type="Pfam" id="PF03816">
    <property type="entry name" value="LytR_cpsA_psr"/>
    <property type="match status" value="1"/>
</dbReference>
<dbReference type="InterPro" id="IPR050922">
    <property type="entry name" value="LytR/CpsA/Psr_CW_biosynth"/>
</dbReference>
<keyword evidence="6 13" id="KW-1133">Transmembrane helix</keyword>
<evidence type="ECO:0000256" key="3">
    <source>
        <dbReference type="ARBA" id="ARBA00022475"/>
    </source>
</evidence>
<dbReference type="AlphaFoldDB" id="A0A0F2E306"/>
<feature type="region of interest" description="Disordered" evidence="12">
    <location>
        <begin position="44"/>
        <end position="99"/>
    </location>
</feature>
<reference evidence="15 16" key="1">
    <citation type="submission" date="2015-02" db="EMBL/GenBank/DDBJ databases">
        <title>Evolution of amylase-binding proteins of oral streptococcal species.</title>
        <authorList>
            <person name="Haase E.M."/>
        </authorList>
    </citation>
    <scope>NUCLEOTIDE SEQUENCE [LARGE SCALE GENOMIC DNA]</scope>
    <source>
        <strain evidence="15 16">UC921A</strain>
    </source>
</reference>
<evidence type="ECO:0000256" key="5">
    <source>
        <dbReference type="ARBA" id="ARBA00022968"/>
    </source>
</evidence>
<keyword evidence="8 13" id="KW-0472">Membrane</keyword>
<evidence type="ECO:0000256" key="8">
    <source>
        <dbReference type="ARBA" id="ARBA00023136"/>
    </source>
</evidence>
<evidence type="ECO:0000256" key="13">
    <source>
        <dbReference type="SAM" id="Phobius"/>
    </source>
</evidence>
<comment type="similarity">
    <text evidence="2">Belongs to the LytR/CpsA/Psr (LCP) family.</text>
</comment>
<evidence type="ECO:0000256" key="2">
    <source>
        <dbReference type="ARBA" id="ARBA00006068"/>
    </source>
</evidence>
<dbReference type="PANTHER" id="PTHR33392">
    <property type="entry name" value="POLYISOPRENYL-TEICHOIC ACID--PEPTIDOGLYCAN TEICHOIC ACID TRANSFERASE TAGU"/>
    <property type="match status" value="1"/>
</dbReference>
<evidence type="ECO:0000256" key="1">
    <source>
        <dbReference type="ARBA" id="ARBA00004401"/>
    </source>
</evidence>
<evidence type="ECO:0000256" key="10">
    <source>
        <dbReference type="ARBA" id="ARBA00037178"/>
    </source>
</evidence>
<keyword evidence="7" id="KW-0805">Transcription regulation</keyword>
<dbReference type="PATRIC" id="fig|28037.216.peg.666"/>
<evidence type="ECO:0000313" key="16">
    <source>
        <dbReference type="Proteomes" id="UP000033489"/>
    </source>
</evidence>
<evidence type="ECO:0000256" key="9">
    <source>
        <dbReference type="ARBA" id="ARBA00023163"/>
    </source>
</evidence>
<dbReference type="Proteomes" id="UP000033489">
    <property type="component" value="Unassembled WGS sequence"/>
</dbReference>
<comment type="subcellular location">
    <subcellularLocation>
        <location evidence="1">Cell membrane</location>
        <topology evidence="1">Single-pass type II membrane protein</topology>
    </subcellularLocation>
</comment>
<keyword evidence="4 13" id="KW-0812">Transmembrane</keyword>
<dbReference type="Gene3D" id="3.40.630.190">
    <property type="entry name" value="LCP protein"/>
    <property type="match status" value="1"/>
</dbReference>
<dbReference type="GO" id="GO:0005886">
    <property type="term" value="C:plasma membrane"/>
    <property type="evidence" value="ECO:0007669"/>
    <property type="project" value="UniProtKB-SubCell"/>
</dbReference>
<evidence type="ECO:0000256" key="4">
    <source>
        <dbReference type="ARBA" id="ARBA00022692"/>
    </source>
</evidence>
<feature type="compositionally biased region" description="Basic residues" evidence="12">
    <location>
        <begin position="90"/>
        <end position="99"/>
    </location>
</feature>
<feature type="compositionally biased region" description="Polar residues" evidence="12">
    <location>
        <begin position="60"/>
        <end position="70"/>
    </location>
</feature>
<evidence type="ECO:0000256" key="7">
    <source>
        <dbReference type="ARBA" id="ARBA00023015"/>
    </source>
</evidence>
<organism evidence="15 16">
    <name type="scientific">Streptococcus infantis</name>
    <dbReference type="NCBI Taxonomy" id="68892"/>
    <lineage>
        <taxon>Bacteria</taxon>
        <taxon>Bacillati</taxon>
        <taxon>Bacillota</taxon>
        <taxon>Bacilli</taxon>
        <taxon>Lactobacillales</taxon>
        <taxon>Streptococcaceae</taxon>
        <taxon>Streptococcus</taxon>
    </lineage>
</organism>
<protein>
    <recommendedName>
        <fullName evidence="11">Regulatory protein MsrR</fullName>
    </recommendedName>
</protein>
<dbReference type="PANTHER" id="PTHR33392:SF8">
    <property type="entry name" value="REGULATORY PROTEIN MSRR"/>
    <property type="match status" value="1"/>
</dbReference>
<comment type="caution">
    <text evidence="15">The sequence shown here is derived from an EMBL/GenBank/DDBJ whole genome shotgun (WGS) entry which is preliminary data.</text>
</comment>
<keyword evidence="9" id="KW-0804">Transcription</keyword>
<evidence type="ECO:0000256" key="12">
    <source>
        <dbReference type="SAM" id="MobiDB-lite"/>
    </source>
</evidence>
<dbReference type="NCBIfam" id="TIGR00350">
    <property type="entry name" value="lytR_cpsA_psr"/>
    <property type="match status" value="1"/>
</dbReference>
<dbReference type="RefSeq" id="WP_045614149.1">
    <property type="nucleotide sequence ID" value="NZ_JASHGR010000001.1"/>
</dbReference>
<name>A0A0F2E306_9STRE</name>
<gene>
    <name evidence="15" type="ORF">TZ94_00689</name>
</gene>
<comment type="function">
    <text evidence="10">Involved in SarA attenuation. Affects resistance to oxacillin and teicoplanin, as well as the synthesis of virulence factors.</text>
</comment>
<proteinExistence type="inferred from homology"/>
<evidence type="ECO:0000256" key="6">
    <source>
        <dbReference type="ARBA" id="ARBA00022989"/>
    </source>
</evidence>
<keyword evidence="3" id="KW-1003">Cell membrane</keyword>
<dbReference type="InterPro" id="IPR004474">
    <property type="entry name" value="LytR_CpsA_psr"/>
</dbReference>
<evidence type="ECO:0000256" key="11">
    <source>
        <dbReference type="ARBA" id="ARBA00040752"/>
    </source>
</evidence>
<dbReference type="OrthoDB" id="9782542at2"/>
<evidence type="ECO:0000313" key="15">
    <source>
        <dbReference type="EMBL" id="KJQ76191.1"/>
    </source>
</evidence>
<evidence type="ECO:0000259" key="14">
    <source>
        <dbReference type="Pfam" id="PF03816"/>
    </source>
</evidence>
<sequence length="442" mass="49828">MTRENPLTHHEKLRYDYLLKNIHYLNERERREFAFLQAKLDGQQDVRPVEKEETDESEYQGFSESNTGLPSYTNRTRASRRTSQSQPKAKLPKQKKQKKKRGFRFKRLFAWLGMLLLCVAVGMIVMFLKGFQSASPNSSSGPKDAKAAQVEVFNGQDTRDGVNILILGTDGRIGQDSSETRTDSVMVLNVSGKDKKLKLVSFMRDNLVYIDGYSQVINGQKQTDHKLNLAYELGEQEGKQGAERVRKVLKDNFDLDIKYYALVDFQAFATAIDTLFPDGVTIDAQFSTLNGVPVTEATVGDDLHATETESPTQTIRAGKQQMNGSTLLNYARFRDDDEGDYGRTRRQQQVMTAVLQQIKDPTKLFTGSEALGKVFAMTSTNLPYTFLLTNGLSVLEGAQNGIERLTVPELGDWVDDFDVYGGQSLRVDQKAYQNKLAQMGFR</sequence>
<feature type="compositionally biased region" description="Low complexity" evidence="12">
    <location>
        <begin position="71"/>
        <end position="89"/>
    </location>
</feature>
<keyword evidence="5" id="KW-0735">Signal-anchor</keyword>
<accession>A0A0F2E306</accession>
<feature type="transmembrane region" description="Helical" evidence="13">
    <location>
        <begin position="108"/>
        <end position="128"/>
    </location>
</feature>